<dbReference type="AlphaFoldDB" id="B4VSM3"/>
<dbReference type="Proteomes" id="UP000003835">
    <property type="component" value="Unassembled WGS sequence"/>
</dbReference>
<evidence type="ECO:0000313" key="2">
    <source>
        <dbReference type="Proteomes" id="UP000003835"/>
    </source>
</evidence>
<evidence type="ECO:0000313" key="1">
    <source>
        <dbReference type="EMBL" id="EDX75223.1"/>
    </source>
</evidence>
<reference evidence="1 2" key="1">
    <citation type="submission" date="2008-07" db="EMBL/GenBank/DDBJ databases">
        <authorList>
            <person name="Tandeau de Marsac N."/>
            <person name="Ferriera S."/>
            <person name="Johnson J."/>
            <person name="Kravitz S."/>
            <person name="Beeson K."/>
            <person name="Sutton G."/>
            <person name="Rogers Y.-H."/>
            <person name="Friedman R."/>
            <person name="Frazier M."/>
            <person name="Venter J.C."/>
        </authorList>
    </citation>
    <scope>NUCLEOTIDE SEQUENCE [LARGE SCALE GENOMIC DNA]</scope>
    <source>
        <strain evidence="1 2">PCC 7420</strain>
    </source>
</reference>
<accession>B4VSM3</accession>
<dbReference type="HOGENOM" id="CLU_3287870_0_0_3"/>
<sequence>METQIKGSDIQLNPLKLQFFLDPNPSVEILPHLPQLPRLP</sequence>
<name>B4VSM3_9CYAN</name>
<keyword evidence="2" id="KW-1185">Reference proteome</keyword>
<proteinExistence type="predicted"/>
<organism evidence="1 2">
    <name type="scientific">Coleofasciculus chthonoplastes PCC 7420</name>
    <dbReference type="NCBI Taxonomy" id="118168"/>
    <lineage>
        <taxon>Bacteria</taxon>
        <taxon>Bacillati</taxon>
        <taxon>Cyanobacteriota</taxon>
        <taxon>Cyanophyceae</taxon>
        <taxon>Coleofasciculales</taxon>
        <taxon>Coleofasciculaceae</taxon>
        <taxon>Coleofasciculus</taxon>
    </lineage>
</organism>
<gene>
    <name evidence="1" type="ORF">MC7420_2227</name>
</gene>
<protein>
    <submittedName>
        <fullName evidence="1">Uncharacterized protein</fullName>
    </submittedName>
</protein>
<dbReference type="EMBL" id="DS989850">
    <property type="protein sequence ID" value="EDX75223.1"/>
    <property type="molecule type" value="Genomic_DNA"/>
</dbReference>